<dbReference type="PANTHER" id="PTHR21228">
    <property type="entry name" value="FAST LEU-RICH DOMAIN-CONTAINING"/>
    <property type="match status" value="1"/>
</dbReference>
<dbReference type="GO" id="GO:0000963">
    <property type="term" value="P:mitochondrial RNA processing"/>
    <property type="evidence" value="ECO:0007669"/>
    <property type="project" value="TreeGrafter"/>
</dbReference>
<proteinExistence type="predicted"/>
<evidence type="ECO:0000313" key="3">
    <source>
        <dbReference type="Proteomes" id="UP000613740"/>
    </source>
</evidence>
<feature type="region of interest" description="Disordered" evidence="1">
    <location>
        <begin position="619"/>
        <end position="679"/>
    </location>
</feature>
<gene>
    <name evidence="2" type="ORF">HYH02_005062</name>
</gene>
<dbReference type="Proteomes" id="UP000613740">
    <property type="component" value="Unassembled WGS sequence"/>
</dbReference>
<comment type="caution">
    <text evidence="2">The sequence shown here is derived from an EMBL/GenBank/DDBJ whole genome shotgun (WGS) entry which is preliminary data.</text>
</comment>
<dbReference type="PANTHER" id="PTHR21228:SF40">
    <property type="entry name" value="LD45607P"/>
    <property type="match status" value="1"/>
</dbReference>
<name>A0A836B853_9CHLO</name>
<protein>
    <submittedName>
        <fullName evidence="2">Uncharacterized protein</fullName>
    </submittedName>
</protein>
<reference evidence="2" key="1">
    <citation type="journal article" date="2020" name="bioRxiv">
        <title>Comparative genomics of Chlamydomonas.</title>
        <authorList>
            <person name="Craig R.J."/>
            <person name="Hasan A.R."/>
            <person name="Ness R.W."/>
            <person name="Keightley P.D."/>
        </authorList>
    </citation>
    <scope>NUCLEOTIDE SEQUENCE</scope>
    <source>
        <strain evidence="2">CCAP 11/173</strain>
    </source>
</reference>
<feature type="compositionally biased region" description="Low complexity" evidence="1">
    <location>
        <begin position="619"/>
        <end position="655"/>
    </location>
</feature>
<dbReference type="EMBL" id="JAEHOD010000011">
    <property type="protein sequence ID" value="KAG2450561.1"/>
    <property type="molecule type" value="Genomic_DNA"/>
</dbReference>
<dbReference type="GO" id="GO:0003723">
    <property type="term" value="F:RNA binding"/>
    <property type="evidence" value="ECO:0007669"/>
    <property type="project" value="TreeGrafter"/>
</dbReference>
<keyword evidence="3" id="KW-1185">Reference proteome</keyword>
<dbReference type="GO" id="GO:0044528">
    <property type="term" value="P:regulation of mitochondrial mRNA stability"/>
    <property type="evidence" value="ECO:0007669"/>
    <property type="project" value="TreeGrafter"/>
</dbReference>
<dbReference type="InterPro" id="IPR050870">
    <property type="entry name" value="FAST_kinase"/>
</dbReference>
<accession>A0A836B853</accession>
<dbReference type="GO" id="GO:0005759">
    <property type="term" value="C:mitochondrial matrix"/>
    <property type="evidence" value="ECO:0007669"/>
    <property type="project" value="TreeGrafter"/>
</dbReference>
<dbReference type="GO" id="GO:0035770">
    <property type="term" value="C:ribonucleoprotein granule"/>
    <property type="evidence" value="ECO:0007669"/>
    <property type="project" value="TreeGrafter"/>
</dbReference>
<organism evidence="2 3">
    <name type="scientific">Chlamydomonas schloesseri</name>
    <dbReference type="NCBI Taxonomy" id="2026947"/>
    <lineage>
        <taxon>Eukaryota</taxon>
        <taxon>Viridiplantae</taxon>
        <taxon>Chlorophyta</taxon>
        <taxon>core chlorophytes</taxon>
        <taxon>Chlorophyceae</taxon>
        <taxon>CS clade</taxon>
        <taxon>Chlamydomonadales</taxon>
        <taxon>Chlamydomonadaceae</taxon>
        <taxon>Chlamydomonas</taxon>
    </lineage>
</organism>
<evidence type="ECO:0000256" key="1">
    <source>
        <dbReference type="SAM" id="MobiDB-lite"/>
    </source>
</evidence>
<evidence type="ECO:0000313" key="2">
    <source>
        <dbReference type="EMBL" id="KAG2450561.1"/>
    </source>
</evidence>
<feature type="compositionally biased region" description="Low complexity" evidence="1">
    <location>
        <begin position="667"/>
        <end position="679"/>
    </location>
</feature>
<sequence length="710" mass="75622">MSSSAFLLTPRVSANGEPALLVAKAHPVSAEDDAHSDSCTESSVRSEPRLSLDLDAKALGVPGGIPRLPDYAIPLQPKLLKQINSMHSKEELLVFVGQCYIILDPINLVTCVYRLARMFTGIRHPESRQAWKTELAEAPSFQVLLRTIQSHMLAAQMHPPYSQEVKGIDARCVSNLIWALVKLDLALEVGCIGNEVILSISPLVLRLLGQSSPQGLANLLWAYAKLAEPPIEVIASIMTQMTDMLARDQTGSLFDAQALSNSIWAVAHARSKLANFDGVCGPPGAVSAFLVAIAISANTMLKALYTRLDLAHLSAFLNNVEHKFSCQALVNIVWSFATILGEECGQHPIIAQLFTNSRKEAIIRLRATYAALQTQQSWVYHLPGGFNEQALSNVVYAYEKAGLLDRELLQWVFSVATLRLDRRDAPPSFKPQELCTLLRAAHLDICEPQPFLAKLARIVQTMPWIVRNWSTSELNELSRALGLLQPSLLAAQQQQQQQQAAAAAAAAQVAAAAQQQQQAAAAAAALPLFNLAAASPPLDMQMLLQLNALAASMNNMNNNAGGAMGGAGPQVVNASLAAELLAAELQQMTLQNAFAQQFNAAAAAAAAAAALPAFGSNNAAASGPNRSSGSGRASAEGSPSGLSSSSSFPPHRLSLGVSPTDPLVHPQQQAPHQQAQSAAAAFNTMQAMQYGAATRAMGMQMMPAAPNGWS</sequence>
<dbReference type="OrthoDB" id="532184at2759"/>
<dbReference type="AlphaFoldDB" id="A0A836B853"/>